<accession>A0A3B0C2D1</accession>
<dbReference type="Proteomes" id="UP000282311">
    <property type="component" value="Unassembled WGS sequence"/>
</dbReference>
<proteinExistence type="predicted"/>
<comment type="caution">
    <text evidence="2">The sequence shown here is derived from an EMBL/GenBank/DDBJ whole genome shotgun (WGS) entry which is preliminary data.</text>
</comment>
<name>A0A3B0C2D1_9BACL</name>
<dbReference type="RefSeq" id="WP_120749063.1">
    <property type="nucleotide sequence ID" value="NZ_RBAH01000015.1"/>
</dbReference>
<keyword evidence="3" id="KW-1185">Reference proteome</keyword>
<feature type="domain" description="ThuA-like" evidence="1">
    <location>
        <begin position="6"/>
        <end position="218"/>
    </location>
</feature>
<dbReference type="Gene3D" id="3.40.50.880">
    <property type="match status" value="1"/>
</dbReference>
<dbReference type="InterPro" id="IPR029062">
    <property type="entry name" value="Class_I_gatase-like"/>
</dbReference>
<dbReference type="EMBL" id="RBAH01000015">
    <property type="protein sequence ID" value="RKN80475.1"/>
    <property type="molecule type" value="Genomic_DNA"/>
</dbReference>
<gene>
    <name evidence="2" type="ORF">D7M11_20240</name>
</gene>
<dbReference type="PANTHER" id="PTHR40469">
    <property type="entry name" value="SECRETED GLYCOSYL HYDROLASE"/>
    <property type="match status" value="1"/>
</dbReference>
<sequence length="248" mass="27103">MTTGQKALIVWGGWLGHEPEQVAAIFRDVLEEEGFAVEVSDTLQAFSDAEKLKGLDLIVPVWTMGQIEQELARNVSMAVQSGVGIAGCHGGMCDAFRTNVDWQFMTGGQWVAHPGNDGVEYTVQIRQGSGPILEGLSDFTVKSEQYYLHVDPAVEVLATTRFPVAPGPHSLNKPVDMPVVWTKRWGVGRVYYCSLGHKVDIVDMPQVKLMMKRGFLWAAEGKRLALEAANHSADSKAAGYTGMADSQH</sequence>
<organism evidence="2 3">
    <name type="scientific">Paenibacillus ginsengarvi</name>
    <dbReference type="NCBI Taxonomy" id="400777"/>
    <lineage>
        <taxon>Bacteria</taxon>
        <taxon>Bacillati</taxon>
        <taxon>Bacillota</taxon>
        <taxon>Bacilli</taxon>
        <taxon>Bacillales</taxon>
        <taxon>Paenibacillaceae</taxon>
        <taxon>Paenibacillus</taxon>
    </lineage>
</organism>
<dbReference type="AlphaFoldDB" id="A0A3B0C2D1"/>
<evidence type="ECO:0000313" key="3">
    <source>
        <dbReference type="Proteomes" id="UP000282311"/>
    </source>
</evidence>
<dbReference type="Pfam" id="PF06283">
    <property type="entry name" value="ThuA"/>
    <property type="match status" value="1"/>
</dbReference>
<dbReference type="SUPFAM" id="SSF52317">
    <property type="entry name" value="Class I glutamine amidotransferase-like"/>
    <property type="match status" value="1"/>
</dbReference>
<reference evidence="2 3" key="1">
    <citation type="journal article" date="2007" name="Int. J. Syst. Evol. Microbiol.">
        <title>Paenibacillus ginsengarvi sp. nov., isolated from soil from ginseng cultivation.</title>
        <authorList>
            <person name="Yoon M.H."/>
            <person name="Ten L.N."/>
            <person name="Im W.T."/>
        </authorList>
    </citation>
    <scope>NUCLEOTIDE SEQUENCE [LARGE SCALE GENOMIC DNA]</scope>
    <source>
        <strain evidence="2 3">KCTC 13059</strain>
    </source>
</reference>
<protein>
    <recommendedName>
        <fullName evidence="1">ThuA-like domain-containing protein</fullName>
    </recommendedName>
</protein>
<dbReference type="PANTHER" id="PTHR40469:SF2">
    <property type="entry name" value="GALACTOSE-BINDING DOMAIN-LIKE SUPERFAMILY PROTEIN"/>
    <property type="match status" value="1"/>
</dbReference>
<dbReference type="OrthoDB" id="9785923at2"/>
<dbReference type="InterPro" id="IPR029010">
    <property type="entry name" value="ThuA-like"/>
</dbReference>
<evidence type="ECO:0000313" key="2">
    <source>
        <dbReference type="EMBL" id="RKN80475.1"/>
    </source>
</evidence>
<evidence type="ECO:0000259" key="1">
    <source>
        <dbReference type="Pfam" id="PF06283"/>
    </source>
</evidence>